<dbReference type="PROSITE" id="PS51352">
    <property type="entry name" value="THIOREDOXIN_2"/>
    <property type="match status" value="1"/>
</dbReference>
<protein>
    <submittedName>
        <fullName evidence="7">Thiol peroxidase</fullName>
    </submittedName>
</protein>
<dbReference type="InterPro" id="IPR036249">
    <property type="entry name" value="Thioredoxin-like_sf"/>
</dbReference>
<dbReference type="GO" id="GO:0004601">
    <property type="term" value="F:peroxidase activity"/>
    <property type="evidence" value="ECO:0007669"/>
    <property type="project" value="UniProtKB-KW"/>
</dbReference>
<dbReference type="PANTHER" id="PTHR43110:SF1">
    <property type="entry name" value="THIOL PEROXIDASE"/>
    <property type="match status" value="1"/>
</dbReference>
<evidence type="ECO:0000256" key="1">
    <source>
        <dbReference type="ARBA" id="ARBA00022559"/>
    </source>
</evidence>
<keyword evidence="4" id="KW-1015">Disulfide bond</keyword>
<dbReference type="RefSeq" id="WP_344005869.1">
    <property type="nucleotide sequence ID" value="NZ_BAAAMY010000004.1"/>
</dbReference>
<dbReference type="InterPro" id="IPR050455">
    <property type="entry name" value="Tpx_Peroxidase_subfamily"/>
</dbReference>
<keyword evidence="8" id="KW-1185">Reference proteome</keyword>
<sequence>MATTALGGTPCETCGPLPEVGSAAPSYELLTSDMTDVGPQPGTATVLNVFPSVDTSVCAASVRRFNELAAGLDGARVVCVSHDLPFALRRFCGAEGVDDVVVATAFRSSFGEDYGLRLVDGAFAQLLARAVVVVDGEGVVRHVQLVDDISSEPDYDAALAALAAAG</sequence>
<reference evidence="8" key="1">
    <citation type="journal article" date="2019" name="Int. J. Syst. Evol. Microbiol.">
        <title>The Global Catalogue of Microorganisms (GCM) 10K type strain sequencing project: providing services to taxonomists for standard genome sequencing and annotation.</title>
        <authorList>
            <consortium name="The Broad Institute Genomics Platform"/>
            <consortium name="The Broad Institute Genome Sequencing Center for Infectious Disease"/>
            <person name="Wu L."/>
            <person name="Ma J."/>
        </authorList>
    </citation>
    <scope>NUCLEOTIDE SEQUENCE [LARGE SCALE GENOMIC DNA]</scope>
    <source>
        <strain evidence="8">JCM 14046</strain>
    </source>
</reference>
<dbReference type="InterPro" id="IPR013766">
    <property type="entry name" value="Thioredoxin_domain"/>
</dbReference>
<dbReference type="CDD" id="cd03014">
    <property type="entry name" value="PRX_Atyp2cys"/>
    <property type="match status" value="1"/>
</dbReference>
<organism evidence="7 8">
    <name type="scientific">Nocardioides lentus</name>
    <dbReference type="NCBI Taxonomy" id="338077"/>
    <lineage>
        <taxon>Bacteria</taxon>
        <taxon>Bacillati</taxon>
        <taxon>Actinomycetota</taxon>
        <taxon>Actinomycetes</taxon>
        <taxon>Propionibacteriales</taxon>
        <taxon>Nocardioidaceae</taxon>
        <taxon>Nocardioides</taxon>
    </lineage>
</organism>
<dbReference type="EMBL" id="BAAAMY010000004">
    <property type="protein sequence ID" value="GAA1915181.1"/>
    <property type="molecule type" value="Genomic_DNA"/>
</dbReference>
<dbReference type="InterPro" id="IPR002065">
    <property type="entry name" value="TPX"/>
</dbReference>
<dbReference type="PROSITE" id="PS01265">
    <property type="entry name" value="TPX"/>
    <property type="match status" value="1"/>
</dbReference>
<keyword evidence="1 7" id="KW-0575">Peroxidase</keyword>
<evidence type="ECO:0000256" key="4">
    <source>
        <dbReference type="ARBA" id="ARBA00023157"/>
    </source>
</evidence>
<proteinExistence type="predicted"/>
<dbReference type="PANTHER" id="PTHR43110">
    <property type="entry name" value="THIOL PEROXIDASE"/>
    <property type="match status" value="1"/>
</dbReference>
<evidence type="ECO:0000256" key="5">
    <source>
        <dbReference type="ARBA" id="ARBA00023284"/>
    </source>
</evidence>
<evidence type="ECO:0000313" key="7">
    <source>
        <dbReference type="EMBL" id="GAA1915181.1"/>
    </source>
</evidence>
<evidence type="ECO:0000256" key="2">
    <source>
        <dbReference type="ARBA" id="ARBA00022862"/>
    </source>
</evidence>
<evidence type="ECO:0000313" key="8">
    <source>
        <dbReference type="Proteomes" id="UP001501612"/>
    </source>
</evidence>
<gene>
    <name evidence="7" type="primary">tpx</name>
    <name evidence="7" type="ORF">GCM10009737_15740</name>
</gene>
<dbReference type="SUPFAM" id="SSF52833">
    <property type="entry name" value="Thioredoxin-like"/>
    <property type="match status" value="1"/>
</dbReference>
<dbReference type="NCBIfam" id="NF001808">
    <property type="entry name" value="PRK00522.1"/>
    <property type="match status" value="1"/>
</dbReference>
<accession>A0ABP5AMB3</accession>
<keyword evidence="3" id="KW-0560">Oxidoreductase</keyword>
<evidence type="ECO:0000259" key="6">
    <source>
        <dbReference type="PROSITE" id="PS51352"/>
    </source>
</evidence>
<dbReference type="Gene3D" id="3.40.30.10">
    <property type="entry name" value="Glutaredoxin"/>
    <property type="match status" value="1"/>
</dbReference>
<keyword evidence="5" id="KW-0676">Redox-active center</keyword>
<dbReference type="Proteomes" id="UP001501612">
    <property type="component" value="Unassembled WGS sequence"/>
</dbReference>
<evidence type="ECO:0000256" key="3">
    <source>
        <dbReference type="ARBA" id="ARBA00023002"/>
    </source>
</evidence>
<feature type="domain" description="Thioredoxin" evidence="6">
    <location>
        <begin position="18"/>
        <end position="166"/>
    </location>
</feature>
<comment type="caution">
    <text evidence="7">The sequence shown here is derived from an EMBL/GenBank/DDBJ whole genome shotgun (WGS) entry which is preliminary data.</text>
</comment>
<dbReference type="InterPro" id="IPR013740">
    <property type="entry name" value="Redoxin"/>
</dbReference>
<keyword evidence="2" id="KW-0049">Antioxidant</keyword>
<dbReference type="InterPro" id="IPR018219">
    <property type="entry name" value="Tpx_CS"/>
</dbReference>
<dbReference type="Pfam" id="PF08534">
    <property type="entry name" value="Redoxin"/>
    <property type="match status" value="1"/>
</dbReference>
<name>A0ABP5AMB3_9ACTN</name>